<proteinExistence type="predicted"/>
<gene>
    <name evidence="1" type="ORF">SCLCIDRAFT_506048</name>
</gene>
<protein>
    <submittedName>
        <fullName evidence="1">Uncharacterized protein</fullName>
    </submittedName>
</protein>
<dbReference type="AlphaFoldDB" id="A0A0C3AYR6"/>
<dbReference type="Proteomes" id="UP000053989">
    <property type="component" value="Unassembled WGS sequence"/>
</dbReference>
<dbReference type="EMBL" id="KN822005">
    <property type="protein sequence ID" value="KIM70122.1"/>
    <property type="molecule type" value="Genomic_DNA"/>
</dbReference>
<evidence type="ECO:0000313" key="1">
    <source>
        <dbReference type="EMBL" id="KIM70122.1"/>
    </source>
</evidence>
<reference evidence="2" key="2">
    <citation type="submission" date="2015-01" db="EMBL/GenBank/DDBJ databases">
        <title>Evolutionary Origins and Diversification of the Mycorrhizal Mutualists.</title>
        <authorList>
            <consortium name="DOE Joint Genome Institute"/>
            <consortium name="Mycorrhizal Genomics Consortium"/>
            <person name="Kohler A."/>
            <person name="Kuo A."/>
            <person name="Nagy L.G."/>
            <person name="Floudas D."/>
            <person name="Copeland A."/>
            <person name="Barry K.W."/>
            <person name="Cichocki N."/>
            <person name="Veneault-Fourrey C."/>
            <person name="LaButti K."/>
            <person name="Lindquist E.A."/>
            <person name="Lipzen A."/>
            <person name="Lundell T."/>
            <person name="Morin E."/>
            <person name="Murat C."/>
            <person name="Riley R."/>
            <person name="Ohm R."/>
            <person name="Sun H."/>
            <person name="Tunlid A."/>
            <person name="Henrissat B."/>
            <person name="Grigoriev I.V."/>
            <person name="Hibbett D.S."/>
            <person name="Martin F."/>
        </authorList>
    </citation>
    <scope>NUCLEOTIDE SEQUENCE [LARGE SCALE GENOMIC DNA]</scope>
    <source>
        <strain evidence="2">Foug A</strain>
    </source>
</reference>
<organism evidence="1 2">
    <name type="scientific">Scleroderma citrinum Foug A</name>
    <dbReference type="NCBI Taxonomy" id="1036808"/>
    <lineage>
        <taxon>Eukaryota</taxon>
        <taxon>Fungi</taxon>
        <taxon>Dikarya</taxon>
        <taxon>Basidiomycota</taxon>
        <taxon>Agaricomycotina</taxon>
        <taxon>Agaricomycetes</taxon>
        <taxon>Agaricomycetidae</taxon>
        <taxon>Boletales</taxon>
        <taxon>Sclerodermatineae</taxon>
        <taxon>Sclerodermataceae</taxon>
        <taxon>Scleroderma</taxon>
    </lineage>
</organism>
<sequence length="63" mass="7319">MSKSTVQANKKCQDAVPHGHRRVTYVGNYGTIWRRFVGQLCMRVLEGIHRGVRLRVINKLVQR</sequence>
<dbReference type="HOGENOM" id="CLU_2887106_0_0_1"/>
<dbReference type="InParanoid" id="A0A0C3AYR6"/>
<keyword evidence="2" id="KW-1185">Reference proteome</keyword>
<accession>A0A0C3AYR6</accession>
<evidence type="ECO:0000313" key="2">
    <source>
        <dbReference type="Proteomes" id="UP000053989"/>
    </source>
</evidence>
<reference evidence="1 2" key="1">
    <citation type="submission" date="2014-04" db="EMBL/GenBank/DDBJ databases">
        <authorList>
            <consortium name="DOE Joint Genome Institute"/>
            <person name="Kuo A."/>
            <person name="Kohler A."/>
            <person name="Nagy L.G."/>
            <person name="Floudas D."/>
            <person name="Copeland A."/>
            <person name="Barry K.W."/>
            <person name="Cichocki N."/>
            <person name="Veneault-Fourrey C."/>
            <person name="LaButti K."/>
            <person name="Lindquist E.A."/>
            <person name="Lipzen A."/>
            <person name="Lundell T."/>
            <person name="Morin E."/>
            <person name="Murat C."/>
            <person name="Sun H."/>
            <person name="Tunlid A."/>
            <person name="Henrissat B."/>
            <person name="Grigoriev I.V."/>
            <person name="Hibbett D.S."/>
            <person name="Martin F."/>
            <person name="Nordberg H.P."/>
            <person name="Cantor M.N."/>
            <person name="Hua S.X."/>
        </authorList>
    </citation>
    <scope>NUCLEOTIDE SEQUENCE [LARGE SCALE GENOMIC DNA]</scope>
    <source>
        <strain evidence="1 2">Foug A</strain>
    </source>
</reference>
<name>A0A0C3AYR6_9AGAM</name>